<feature type="domain" description="PASTA" evidence="9">
    <location>
        <begin position="705"/>
        <end position="771"/>
    </location>
</feature>
<organism evidence="10 11">
    <name type="scientific">Agreia bicolorata</name>
    <dbReference type="NCBI Taxonomy" id="110935"/>
    <lineage>
        <taxon>Bacteria</taxon>
        <taxon>Bacillati</taxon>
        <taxon>Actinomycetota</taxon>
        <taxon>Actinomycetes</taxon>
        <taxon>Micrococcales</taxon>
        <taxon>Microbacteriaceae</taxon>
        <taxon>Agreia</taxon>
    </lineage>
</organism>
<dbReference type="SUPFAM" id="SSF56601">
    <property type="entry name" value="beta-lactamase/transpeptidase-like"/>
    <property type="match status" value="1"/>
</dbReference>
<dbReference type="SUPFAM" id="SSF53955">
    <property type="entry name" value="Lysozyme-like"/>
    <property type="match status" value="1"/>
</dbReference>
<comment type="caution">
    <text evidence="10">The sequence shown here is derived from an EMBL/GenBank/DDBJ whole genome shotgun (WGS) entry which is preliminary data.</text>
</comment>
<evidence type="ECO:0000256" key="4">
    <source>
        <dbReference type="ARBA" id="ARBA00022679"/>
    </source>
</evidence>
<evidence type="ECO:0000256" key="6">
    <source>
        <dbReference type="ARBA" id="ARBA00023268"/>
    </source>
</evidence>
<dbReference type="PANTHER" id="PTHR32282">
    <property type="entry name" value="BINDING PROTEIN TRANSPEPTIDASE, PUTATIVE-RELATED"/>
    <property type="match status" value="1"/>
</dbReference>
<dbReference type="InterPro" id="IPR001264">
    <property type="entry name" value="Glyco_trans_51"/>
</dbReference>
<dbReference type="InterPro" id="IPR012338">
    <property type="entry name" value="Beta-lactam/transpept-like"/>
</dbReference>
<keyword evidence="6" id="KW-0511">Multifunctional enzyme</keyword>
<dbReference type="Gene3D" id="1.10.3810.10">
    <property type="entry name" value="Biosynthetic peptidoglycan transglycosylase-like"/>
    <property type="match status" value="1"/>
</dbReference>
<dbReference type="InterPro" id="IPR023346">
    <property type="entry name" value="Lysozyme-like_dom_sf"/>
</dbReference>
<accession>A0ABR5CEN4</accession>
<keyword evidence="2" id="KW-0645">Protease</keyword>
<dbReference type="PANTHER" id="PTHR32282:SF33">
    <property type="entry name" value="PEPTIDOGLYCAN GLYCOSYLTRANSFERASE"/>
    <property type="match status" value="1"/>
</dbReference>
<evidence type="ECO:0000256" key="5">
    <source>
        <dbReference type="ARBA" id="ARBA00022801"/>
    </source>
</evidence>
<keyword evidence="1" id="KW-0121">Carboxypeptidase</keyword>
<proteinExistence type="predicted"/>
<dbReference type="EMBL" id="JYFC01000004">
    <property type="protein sequence ID" value="KJC64079.1"/>
    <property type="molecule type" value="Genomic_DNA"/>
</dbReference>
<dbReference type="PROSITE" id="PS51178">
    <property type="entry name" value="PASTA"/>
    <property type="match status" value="1"/>
</dbReference>
<dbReference type="InterPro" id="IPR005543">
    <property type="entry name" value="PASTA_dom"/>
</dbReference>
<evidence type="ECO:0000256" key="1">
    <source>
        <dbReference type="ARBA" id="ARBA00022645"/>
    </source>
</evidence>
<dbReference type="Pfam" id="PF03793">
    <property type="entry name" value="PASTA"/>
    <property type="match status" value="1"/>
</dbReference>
<keyword evidence="4" id="KW-0808">Transferase</keyword>
<protein>
    <recommendedName>
        <fullName evidence="9">PASTA domain-containing protein</fullName>
    </recommendedName>
</protein>
<evidence type="ECO:0000313" key="10">
    <source>
        <dbReference type="EMBL" id="KJC64079.1"/>
    </source>
</evidence>
<keyword evidence="11" id="KW-1185">Reference proteome</keyword>
<evidence type="ECO:0000256" key="3">
    <source>
        <dbReference type="ARBA" id="ARBA00022676"/>
    </source>
</evidence>
<comment type="catalytic activity">
    <reaction evidence="7">
        <text>Preferential cleavage: (Ac)2-L-Lys-D-Ala-|-D-Ala. Also transpeptidation of peptidyl-alanyl moieties that are N-acyl substituents of D-alanine.</text>
        <dbReference type="EC" id="3.4.16.4"/>
    </reaction>
</comment>
<evidence type="ECO:0000256" key="7">
    <source>
        <dbReference type="ARBA" id="ARBA00034000"/>
    </source>
</evidence>
<dbReference type="CDD" id="cd06577">
    <property type="entry name" value="PASTA_pknB"/>
    <property type="match status" value="1"/>
</dbReference>
<dbReference type="Proteomes" id="UP000032503">
    <property type="component" value="Unassembled WGS sequence"/>
</dbReference>
<dbReference type="InterPro" id="IPR050396">
    <property type="entry name" value="Glycosyltr_51/Transpeptidase"/>
</dbReference>
<dbReference type="InterPro" id="IPR036950">
    <property type="entry name" value="PBP_transglycosylase"/>
</dbReference>
<comment type="catalytic activity">
    <reaction evidence="8">
        <text>[GlcNAc-(1-&gt;4)-Mur2Ac(oyl-L-Ala-gamma-D-Glu-L-Lys-D-Ala-D-Ala)](n)-di-trans,octa-cis-undecaprenyl diphosphate + beta-D-GlcNAc-(1-&gt;4)-Mur2Ac(oyl-L-Ala-gamma-D-Glu-L-Lys-D-Ala-D-Ala)-di-trans,octa-cis-undecaprenyl diphosphate = [GlcNAc-(1-&gt;4)-Mur2Ac(oyl-L-Ala-gamma-D-Glu-L-Lys-D-Ala-D-Ala)](n+1)-di-trans,octa-cis-undecaprenyl diphosphate + di-trans,octa-cis-undecaprenyl diphosphate + H(+)</text>
        <dbReference type="Rhea" id="RHEA:23708"/>
        <dbReference type="Rhea" id="RHEA-COMP:9602"/>
        <dbReference type="Rhea" id="RHEA-COMP:9603"/>
        <dbReference type="ChEBI" id="CHEBI:15378"/>
        <dbReference type="ChEBI" id="CHEBI:58405"/>
        <dbReference type="ChEBI" id="CHEBI:60033"/>
        <dbReference type="ChEBI" id="CHEBI:78435"/>
        <dbReference type="EC" id="2.4.99.28"/>
    </reaction>
</comment>
<dbReference type="InterPro" id="IPR001460">
    <property type="entry name" value="PCN-bd_Tpept"/>
</dbReference>
<dbReference type="Pfam" id="PF00912">
    <property type="entry name" value="Transgly"/>
    <property type="match status" value="1"/>
</dbReference>
<sequence length="844" mass="88328">MSAQKSKVSGVIGAILGLVGMSAIAGVLVTAMVAPALAVTGIATNNSIGMFENLPSNIRPDVLSQKSEIYAKDGAGNPVLLASVYDQNREEVGWDQISPFVKDAVVSVEDPRFYTHGGVDIISAARAAAQSAAGGDGPGASTISMQYVRNILIQKTEEIQDPAERKKAFDDATKTTVDRKLKEMKMAIGLEKEFTKDQILLGYLNISNFGGTVYGIEAAAQYYYGVSAKDVTLAQATSLVAMVNEPNGLRIDQPDSPEKIVDNQARRDVNILPAMLKEHKITQAQYDEAKATPVTPNIVQPSTGCTTANDNIGAGFFCDYVSYIVKNDPVFGADSDTRWQKFRTGGYKIYTTLDIDLQTAAITSMFEHVPKSASELDIGSSMVTVQPGTGRVLAMVQNKIFNPAEGAGPEETSINYSTDFDYGGSTGFASGSTYKAFTLAQWLKTGHSINERVNGSVQTFNMSTFKNRCQPGGYSGTYKSANDGGPTGSMTVATATQWSVNNAYLAMAQKLDMCDITETAAAFGMHRADGKPWDQVISSVLGINEVAPLTVAAAYAGIAAGGNYCKPIAIDQIVDSAGADVPIPPGECSQAVDPNVAATMAIPMQQVVAGGTATGARIGDGVPILGKTGTTDGEKHVWFAGASTKLATVIWVGNVVGDVSVRYTSVPGYGEVDNMRWPTWTQYMAAANQKYPGDAFPKADGSLTQTPQATVPSVQGKTIAEAQSLLEAAGFTFQDGGATDNEAPAGTAAGSVPAGGETVAKGSTVTVYTSNGALKSIPDVISGSNSLGDAANKLGQAGWKFAGTKYQVTGDGCNEQKPIGTEPAVGTFANPASQGVYVIGCKKK</sequence>
<evidence type="ECO:0000256" key="2">
    <source>
        <dbReference type="ARBA" id="ARBA00022670"/>
    </source>
</evidence>
<reference evidence="10 11" key="1">
    <citation type="journal article" date="2001" name="Int. J. Syst. Evol. Microbiol.">
        <title>Agreia bicolorata gen. nov., sp. nov., to accommodate actinobacteria isolated from narrow reed grass infected by the nematode Heteroanguina graminophila.</title>
        <authorList>
            <person name="Evtushenko L.I."/>
            <person name="Dorofeeva L.V."/>
            <person name="Dobrovolskaya T.G."/>
            <person name="Streshinskaya G.M."/>
            <person name="Subbotin S.A."/>
            <person name="Tiedje J.M."/>
        </authorList>
    </citation>
    <scope>NUCLEOTIDE SEQUENCE [LARGE SCALE GENOMIC DNA]</scope>
    <source>
        <strain evidence="10 11">VKM Ac-1804</strain>
    </source>
</reference>
<evidence type="ECO:0000259" key="9">
    <source>
        <dbReference type="PROSITE" id="PS51178"/>
    </source>
</evidence>
<dbReference type="Gene3D" id="3.30.10.20">
    <property type="match status" value="1"/>
</dbReference>
<name>A0ABR5CEN4_9MICO</name>
<dbReference type="Pfam" id="PF00905">
    <property type="entry name" value="Transpeptidase"/>
    <property type="match status" value="1"/>
</dbReference>
<keyword evidence="5" id="KW-0378">Hydrolase</keyword>
<gene>
    <name evidence="10" type="ORF">TZ00_11085</name>
</gene>
<keyword evidence="3" id="KW-0328">Glycosyltransferase</keyword>
<evidence type="ECO:0000313" key="11">
    <source>
        <dbReference type="Proteomes" id="UP000032503"/>
    </source>
</evidence>
<dbReference type="SMART" id="SM00740">
    <property type="entry name" value="PASTA"/>
    <property type="match status" value="1"/>
</dbReference>
<evidence type="ECO:0000256" key="8">
    <source>
        <dbReference type="ARBA" id="ARBA00049902"/>
    </source>
</evidence>
<dbReference type="Gene3D" id="3.40.710.10">
    <property type="entry name" value="DD-peptidase/beta-lactamase superfamily"/>
    <property type="match status" value="1"/>
</dbReference>